<dbReference type="AlphaFoldDB" id="A0A6P1TBN4"/>
<dbReference type="InterPro" id="IPR004776">
    <property type="entry name" value="Mem_transp_PIN-like"/>
</dbReference>
<proteinExistence type="inferred from homology"/>
<name>A0A6P1TBN4_9GAMM</name>
<feature type="transmembrane region" description="Helical" evidence="8">
    <location>
        <begin position="259"/>
        <end position="279"/>
    </location>
</feature>
<dbReference type="RefSeq" id="WP_161858523.1">
    <property type="nucleotide sequence ID" value="NZ_CP047491.1"/>
</dbReference>
<evidence type="ECO:0000313" key="9">
    <source>
        <dbReference type="EMBL" id="MBB5210301.1"/>
    </source>
</evidence>
<dbReference type="Gene3D" id="1.20.1530.20">
    <property type="match status" value="1"/>
</dbReference>
<feature type="transmembrane region" description="Helical" evidence="8">
    <location>
        <begin position="173"/>
        <end position="194"/>
    </location>
</feature>
<feature type="transmembrane region" description="Helical" evidence="8">
    <location>
        <begin position="286"/>
        <end position="309"/>
    </location>
</feature>
<evidence type="ECO:0000313" key="10">
    <source>
        <dbReference type="EMBL" id="QHQ39201.1"/>
    </source>
</evidence>
<dbReference type="PANTHER" id="PTHR36838:SF4">
    <property type="entry name" value="AUXIN EFFLUX CARRIER FAMILY PROTEIN"/>
    <property type="match status" value="1"/>
</dbReference>
<comment type="similarity">
    <text evidence="2">Belongs to the auxin efflux carrier (TC 2.A.69) family.</text>
</comment>
<evidence type="ECO:0000256" key="8">
    <source>
        <dbReference type="SAM" id="Phobius"/>
    </source>
</evidence>
<feature type="transmembrane region" description="Helical" evidence="8">
    <location>
        <begin position="102"/>
        <end position="120"/>
    </location>
</feature>
<reference evidence="10 11" key="1">
    <citation type="submission" date="2020-01" db="EMBL/GenBank/DDBJ databases">
        <title>The possibility of degradation of plastic by Microbulbifer hydrolyticus IRE-31.</title>
        <authorList>
            <person name="Liu L."/>
        </authorList>
    </citation>
    <scope>NUCLEOTIDE SEQUENCE [LARGE SCALE GENOMIC DNA]</scope>
    <source>
        <strain evidence="10 11">IRE-31</strain>
    </source>
</reference>
<accession>A0A6P1TBN4</accession>
<evidence type="ECO:0000256" key="1">
    <source>
        <dbReference type="ARBA" id="ARBA00004651"/>
    </source>
</evidence>
<evidence type="ECO:0000256" key="6">
    <source>
        <dbReference type="ARBA" id="ARBA00022989"/>
    </source>
</evidence>
<feature type="transmembrane region" description="Helical" evidence="8">
    <location>
        <begin position="12"/>
        <end position="33"/>
    </location>
</feature>
<dbReference type="Pfam" id="PF03547">
    <property type="entry name" value="Mem_trans"/>
    <property type="match status" value="1"/>
</dbReference>
<evidence type="ECO:0000256" key="5">
    <source>
        <dbReference type="ARBA" id="ARBA00022692"/>
    </source>
</evidence>
<dbReference type="GO" id="GO:0005886">
    <property type="term" value="C:plasma membrane"/>
    <property type="evidence" value="ECO:0007669"/>
    <property type="project" value="UniProtKB-SubCell"/>
</dbReference>
<gene>
    <name evidence="10" type="ORF">GTQ55_09535</name>
    <name evidence="9" type="ORF">HNQ53_000489</name>
</gene>
<feature type="transmembrane region" description="Helical" evidence="8">
    <location>
        <begin position="234"/>
        <end position="253"/>
    </location>
</feature>
<evidence type="ECO:0000256" key="3">
    <source>
        <dbReference type="ARBA" id="ARBA00022448"/>
    </source>
</evidence>
<protein>
    <submittedName>
        <fullName evidence="10">AEC family transporter</fullName>
    </submittedName>
</protein>
<feature type="transmembrane region" description="Helical" evidence="8">
    <location>
        <begin position="200"/>
        <end position="222"/>
    </location>
</feature>
<comment type="subcellular location">
    <subcellularLocation>
        <location evidence="1">Cell membrane</location>
        <topology evidence="1">Multi-pass membrane protein</topology>
    </subcellularLocation>
</comment>
<evidence type="ECO:0000313" key="11">
    <source>
        <dbReference type="Proteomes" id="UP000464675"/>
    </source>
</evidence>
<dbReference type="Proteomes" id="UP000563601">
    <property type="component" value="Unassembled WGS sequence"/>
</dbReference>
<feature type="transmembrane region" description="Helical" evidence="8">
    <location>
        <begin position="70"/>
        <end position="90"/>
    </location>
</feature>
<evidence type="ECO:0000313" key="12">
    <source>
        <dbReference type="Proteomes" id="UP000563601"/>
    </source>
</evidence>
<dbReference type="PANTHER" id="PTHR36838">
    <property type="entry name" value="AUXIN EFFLUX CARRIER FAMILY PROTEIN"/>
    <property type="match status" value="1"/>
</dbReference>
<keyword evidence="7 8" id="KW-0472">Membrane</keyword>
<feature type="transmembrane region" description="Helical" evidence="8">
    <location>
        <begin position="45"/>
        <end position="64"/>
    </location>
</feature>
<keyword evidence="4" id="KW-1003">Cell membrane</keyword>
<dbReference type="EMBL" id="JACHHR010000001">
    <property type="protein sequence ID" value="MBB5210301.1"/>
    <property type="molecule type" value="Genomic_DNA"/>
</dbReference>
<sequence>MDAILDTFSFALSVTAPIFLTLLVGYGLARVNLLSESFVDDASKLVFLVTLPALLFFNIFGSNAHLGDEWPLLLAGLIGTILTVPLAWLVARPLEHGDRSAFIQGAFRGNLGIIGLAWAANAYGASGLAQAALLMAVITIFYNIAAVALFAVYSQKAQFSWNKLAKDILRNPLIVAIVLALVSKAVGLRLPQVIVQTGEYLASVTLPLALLCIGASLDLSMLRRSSFGAFAASAFKLLVVPVVLVAVGLLFGLGDQSLAILFLLAAAPTASASFIMARALGGNSQLAANIIAISTLFSIITASLGLALLKVYLP</sequence>
<dbReference type="OrthoDB" id="9786439at2"/>
<reference evidence="9 12" key="2">
    <citation type="submission" date="2020-08" db="EMBL/GenBank/DDBJ databases">
        <title>Genomic Encyclopedia of Type Strains, Phase IV (KMG-IV): sequencing the most valuable type-strain genomes for metagenomic binning, comparative biology and taxonomic classification.</title>
        <authorList>
            <person name="Goeker M."/>
        </authorList>
    </citation>
    <scope>NUCLEOTIDE SEQUENCE [LARGE SCALE GENOMIC DNA]</scope>
    <source>
        <strain evidence="9 12">DSM 11525</strain>
    </source>
</reference>
<keyword evidence="6 8" id="KW-1133">Transmembrane helix</keyword>
<dbReference type="GO" id="GO:0055085">
    <property type="term" value="P:transmembrane transport"/>
    <property type="evidence" value="ECO:0007669"/>
    <property type="project" value="InterPro"/>
</dbReference>
<keyword evidence="11" id="KW-1185">Reference proteome</keyword>
<organism evidence="9 12">
    <name type="scientific">Microbulbifer hydrolyticus</name>
    <dbReference type="NCBI Taxonomy" id="48074"/>
    <lineage>
        <taxon>Bacteria</taxon>
        <taxon>Pseudomonadati</taxon>
        <taxon>Pseudomonadota</taxon>
        <taxon>Gammaproteobacteria</taxon>
        <taxon>Cellvibrionales</taxon>
        <taxon>Microbulbiferaceae</taxon>
        <taxon>Microbulbifer</taxon>
    </lineage>
</organism>
<evidence type="ECO:0000256" key="7">
    <source>
        <dbReference type="ARBA" id="ARBA00023136"/>
    </source>
</evidence>
<feature type="transmembrane region" description="Helical" evidence="8">
    <location>
        <begin position="132"/>
        <end position="153"/>
    </location>
</feature>
<dbReference type="EMBL" id="CP047491">
    <property type="protein sequence ID" value="QHQ39201.1"/>
    <property type="molecule type" value="Genomic_DNA"/>
</dbReference>
<evidence type="ECO:0000256" key="4">
    <source>
        <dbReference type="ARBA" id="ARBA00022475"/>
    </source>
</evidence>
<dbReference type="InterPro" id="IPR038770">
    <property type="entry name" value="Na+/solute_symporter_sf"/>
</dbReference>
<dbReference type="Proteomes" id="UP000464675">
    <property type="component" value="Chromosome"/>
</dbReference>
<keyword evidence="5 8" id="KW-0812">Transmembrane</keyword>
<keyword evidence="3" id="KW-0813">Transport</keyword>
<evidence type="ECO:0000256" key="2">
    <source>
        <dbReference type="ARBA" id="ARBA00010145"/>
    </source>
</evidence>